<evidence type="ECO:0000256" key="8">
    <source>
        <dbReference type="ARBA" id="ARBA00047776"/>
    </source>
</evidence>
<dbReference type="SUPFAM" id="SSF51971">
    <property type="entry name" value="Nucleotide-binding domain"/>
    <property type="match status" value="2"/>
</dbReference>
<dbReference type="Pfam" id="PF07992">
    <property type="entry name" value="Pyr_redox_2"/>
    <property type="match status" value="1"/>
</dbReference>
<dbReference type="InterPro" id="IPR021163">
    <property type="entry name" value="Ferredox_Rdtase_adrenod"/>
</dbReference>
<dbReference type="PANTHER" id="PTHR48467">
    <property type="entry name" value="GLUTAMATE SYNTHASE 1 [NADH], CHLOROPLASTIC-LIKE"/>
    <property type="match status" value="1"/>
</dbReference>
<dbReference type="RefSeq" id="WP_317571676.1">
    <property type="nucleotide sequence ID" value="NZ_JAWLKA010000043.1"/>
</dbReference>
<evidence type="ECO:0000256" key="1">
    <source>
        <dbReference type="ARBA" id="ARBA00001974"/>
    </source>
</evidence>
<evidence type="ECO:0000256" key="6">
    <source>
        <dbReference type="ARBA" id="ARBA00022857"/>
    </source>
</evidence>
<evidence type="ECO:0000256" key="3">
    <source>
        <dbReference type="ARBA" id="ARBA00013223"/>
    </source>
</evidence>
<dbReference type="InterPro" id="IPR055275">
    <property type="entry name" value="Ferredox_Rdtase"/>
</dbReference>
<keyword evidence="5" id="KW-0274">FAD</keyword>
<dbReference type="Proteomes" id="UP001185737">
    <property type="component" value="Unassembled WGS sequence"/>
</dbReference>
<organism evidence="10 11">
    <name type="scientific">Rhodococcus jostii</name>
    <dbReference type="NCBI Taxonomy" id="132919"/>
    <lineage>
        <taxon>Bacteria</taxon>
        <taxon>Bacillati</taxon>
        <taxon>Actinomycetota</taxon>
        <taxon>Actinomycetes</taxon>
        <taxon>Mycobacteriales</taxon>
        <taxon>Nocardiaceae</taxon>
        <taxon>Rhodococcus</taxon>
    </lineage>
</organism>
<gene>
    <name evidence="10" type="ORF">R3Q59_40115</name>
</gene>
<dbReference type="PRINTS" id="PR00419">
    <property type="entry name" value="ADXRDTASE"/>
</dbReference>
<evidence type="ECO:0000259" key="9">
    <source>
        <dbReference type="Pfam" id="PF07992"/>
    </source>
</evidence>
<evidence type="ECO:0000256" key="7">
    <source>
        <dbReference type="ARBA" id="ARBA00023002"/>
    </source>
</evidence>
<dbReference type="PANTHER" id="PTHR48467:SF1">
    <property type="entry name" value="GLUTAMATE SYNTHASE 1 [NADH], CHLOROPLASTIC-LIKE"/>
    <property type="match status" value="1"/>
</dbReference>
<feature type="domain" description="FAD/NAD(P)-binding" evidence="9">
    <location>
        <begin position="4"/>
        <end position="164"/>
    </location>
</feature>
<sequence>MPPFHVAIVGSGPAGFFSAASLLKLKDVAVHVDMFERLPTPWGLVRSGVAPDHPKIKMVSAVFAKTADHERFRFFGNVELGKDVTRGTLLDQYDAVIYAVGAQEDRRLGIPGEELAGSVAATDVVGWYNGHPDFVSAPIDLSIERAVIFGNGNVALDVARMLSMSPTDLRATDIADHALAALESNNIRDVTVLGRRGPLQATFTPAELRELGELSGVYVDIDPADLEDITEDDLDAAGSIVRLNIEALRDLAGRDRSSEQTKRIALRFRRSPLELRGDTHVQSVVLARNELRVDGTNGVKAVDSGERDTVEAGLVIRAIGYRGSPLDNVPFDEQRGVIPNEDGRVIGGDREYVVGWIKRGPSGIIGTNKKCAQDTVDTVVRDIADLVEESPRDPDYRPNAVSVSRHPQVVLAKHWNAINEYELEVGKRSGRPRVKLCTIPELLEAAHAMGVSAQE</sequence>
<comment type="cofactor">
    <cofactor evidence="1">
        <name>FAD</name>
        <dbReference type="ChEBI" id="CHEBI:57692"/>
    </cofactor>
</comment>
<keyword evidence="6" id="KW-0521">NADP</keyword>
<evidence type="ECO:0000313" key="11">
    <source>
        <dbReference type="Proteomes" id="UP001185737"/>
    </source>
</evidence>
<comment type="catalytic activity">
    <reaction evidence="8">
        <text>2 reduced [2Fe-2S]-[ferredoxin] + NADP(+) + H(+) = 2 oxidized [2Fe-2S]-[ferredoxin] + NADPH</text>
        <dbReference type="Rhea" id="RHEA:20125"/>
        <dbReference type="Rhea" id="RHEA-COMP:10000"/>
        <dbReference type="Rhea" id="RHEA-COMP:10001"/>
        <dbReference type="ChEBI" id="CHEBI:15378"/>
        <dbReference type="ChEBI" id="CHEBI:33737"/>
        <dbReference type="ChEBI" id="CHEBI:33738"/>
        <dbReference type="ChEBI" id="CHEBI:57783"/>
        <dbReference type="ChEBI" id="CHEBI:58349"/>
        <dbReference type="EC" id="1.18.1.2"/>
    </reaction>
</comment>
<comment type="caution">
    <text evidence="10">The sequence shown here is derived from an EMBL/GenBank/DDBJ whole genome shotgun (WGS) entry which is preliminary data.</text>
</comment>
<keyword evidence="4" id="KW-0285">Flavoprotein</keyword>
<evidence type="ECO:0000256" key="5">
    <source>
        <dbReference type="ARBA" id="ARBA00022827"/>
    </source>
</evidence>
<dbReference type="EMBL" id="JAWLKA010000043">
    <property type="protein sequence ID" value="MDV6286683.1"/>
    <property type="molecule type" value="Genomic_DNA"/>
</dbReference>
<evidence type="ECO:0000256" key="2">
    <source>
        <dbReference type="ARBA" id="ARBA00008312"/>
    </source>
</evidence>
<dbReference type="InterPro" id="IPR036188">
    <property type="entry name" value="FAD/NAD-bd_sf"/>
</dbReference>
<evidence type="ECO:0000313" key="10">
    <source>
        <dbReference type="EMBL" id="MDV6286683.1"/>
    </source>
</evidence>
<dbReference type="Gene3D" id="3.40.50.720">
    <property type="entry name" value="NAD(P)-binding Rossmann-like Domain"/>
    <property type="match status" value="1"/>
</dbReference>
<keyword evidence="11" id="KW-1185">Reference proteome</keyword>
<comment type="similarity">
    <text evidence="2">Belongs to the ferredoxin--NADP reductase type 1 family.</text>
</comment>
<dbReference type="InterPro" id="IPR023753">
    <property type="entry name" value="FAD/NAD-binding_dom"/>
</dbReference>
<dbReference type="EC" id="1.18.1.2" evidence="3"/>
<proteinExistence type="inferred from homology"/>
<dbReference type="Gene3D" id="3.50.50.60">
    <property type="entry name" value="FAD/NAD(P)-binding domain"/>
    <property type="match status" value="1"/>
</dbReference>
<name>A0ABU4CT80_RHOJO</name>
<reference evidence="10 11" key="1">
    <citation type="submission" date="2023-10" db="EMBL/GenBank/DDBJ databases">
        <title>Development of a sustainable strategy for remediation of hydrocarbon-contaminated territories based on the waste exchange concept.</title>
        <authorList>
            <person name="Krivoruchko A."/>
        </authorList>
    </citation>
    <scope>NUCLEOTIDE SEQUENCE [LARGE SCALE GENOMIC DNA]</scope>
    <source>
        <strain evidence="10 11">IEGM 60</strain>
    </source>
</reference>
<evidence type="ECO:0000256" key="4">
    <source>
        <dbReference type="ARBA" id="ARBA00022630"/>
    </source>
</evidence>
<protein>
    <recommendedName>
        <fullName evidence="3">ferredoxin--NADP(+) reductase</fullName>
        <ecNumber evidence="3">1.18.1.2</ecNumber>
    </recommendedName>
</protein>
<accession>A0ABU4CT80</accession>
<dbReference type="PIRSF" id="PIRSF000362">
    <property type="entry name" value="FNR"/>
    <property type="match status" value="1"/>
</dbReference>
<keyword evidence="7" id="KW-0560">Oxidoreductase</keyword>